<name>A0AAV3Q7H5_LITER</name>
<gene>
    <name evidence="2" type="ORF">LIER_38876</name>
</gene>
<evidence type="ECO:0000313" key="3">
    <source>
        <dbReference type="Proteomes" id="UP001454036"/>
    </source>
</evidence>
<dbReference type="Proteomes" id="UP001454036">
    <property type="component" value="Unassembled WGS sequence"/>
</dbReference>
<reference evidence="2 3" key="1">
    <citation type="submission" date="2024-01" db="EMBL/GenBank/DDBJ databases">
        <title>The complete chloroplast genome sequence of Lithospermum erythrorhizon: insights into the phylogenetic relationship among Boraginaceae species and the maternal lineages of purple gromwells.</title>
        <authorList>
            <person name="Okada T."/>
            <person name="Watanabe K."/>
        </authorList>
    </citation>
    <scope>NUCLEOTIDE SEQUENCE [LARGE SCALE GENOMIC DNA]</scope>
</reference>
<protein>
    <submittedName>
        <fullName evidence="2">Uncharacterized protein</fullName>
    </submittedName>
</protein>
<organism evidence="2 3">
    <name type="scientific">Lithospermum erythrorhizon</name>
    <name type="common">Purple gromwell</name>
    <name type="synonym">Lithospermum officinale var. erythrorhizon</name>
    <dbReference type="NCBI Taxonomy" id="34254"/>
    <lineage>
        <taxon>Eukaryota</taxon>
        <taxon>Viridiplantae</taxon>
        <taxon>Streptophyta</taxon>
        <taxon>Embryophyta</taxon>
        <taxon>Tracheophyta</taxon>
        <taxon>Spermatophyta</taxon>
        <taxon>Magnoliopsida</taxon>
        <taxon>eudicotyledons</taxon>
        <taxon>Gunneridae</taxon>
        <taxon>Pentapetalae</taxon>
        <taxon>asterids</taxon>
        <taxon>lamiids</taxon>
        <taxon>Boraginales</taxon>
        <taxon>Boraginaceae</taxon>
        <taxon>Boraginoideae</taxon>
        <taxon>Lithospermeae</taxon>
        <taxon>Lithospermum</taxon>
    </lineage>
</organism>
<sequence>MAGNVKGQPYHRIKGTVPPFLLHLFGIQAKFLLSSQSKITLFSPKQNYFPLRFSGPSTPPLIMEDSNCLHSSSPTGLSQLLQGTLNEGNINIDNHASIPTPALKSLHRRSTMSQTSDEFVGSLLRDSPEASNVAIGSGSTSSNVDDSQGPLNVMPLRSLMGPPSNLPPARDLSVVEPESSKGKGITSYLRPSEGQDYSWFDHRSLVTGYPRPL</sequence>
<dbReference type="EMBL" id="BAABME010020132">
    <property type="protein sequence ID" value="GAA0159480.1"/>
    <property type="molecule type" value="Genomic_DNA"/>
</dbReference>
<comment type="caution">
    <text evidence="2">The sequence shown here is derived from an EMBL/GenBank/DDBJ whole genome shotgun (WGS) entry which is preliminary data.</text>
</comment>
<accession>A0AAV3Q7H5</accession>
<feature type="compositionally biased region" description="Polar residues" evidence="1">
    <location>
        <begin position="137"/>
        <end position="150"/>
    </location>
</feature>
<proteinExistence type="predicted"/>
<keyword evidence="3" id="KW-1185">Reference proteome</keyword>
<feature type="region of interest" description="Disordered" evidence="1">
    <location>
        <begin position="130"/>
        <end position="193"/>
    </location>
</feature>
<evidence type="ECO:0000313" key="2">
    <source>
        <dbReference type="EMBL" id="GAA0159480.1"/>
    </source>
</evidence>
<evidence type="ECO:0000256" key="1">
    <source>
        <dbReference type="SAM" id="MobiDB-lite"/>
    </source>
</evidence>
<dbReference type="AlphaFoldDB" id="A0AAV3Q7H5"/>